<dbReference type="RefSeq" id="WP_353865003.1">
    <property type="nucleotide sequence ID" value="NZ_CP088295.1"/>
</dbReference>
<proteinExistence type="predicted"/>
<sequence>MLHERAHPAAVRRLRAVVAGGHQEEEAHDDLVLFQALTVDLGVHEDARQVVGRVLAPGGDQLAAAAEDLGHVALHDDVRALGRRVRVTGAEDGVHEVRPDLVVLGRQSHEAADDARHDGLRYVADEIARLTAFEPLEHVDRDLADGGFVLRDPDGREAALEQRLDAVVLRRVHPDEHGLLELEREDRVLQRGEAADLRGVGLPVAADLVDVVSGRDGPEARLVGVLGDAVGPVDRALRAHLAKQLVRRAVVEMLPVADADAFERCLALVRGAHDVPSSVGACDALRTVPESTWRRDTLSSRRAHAPPDVTTRPRALAFMP</sequence>
<accession>A0ABY5PJJ2</accession>
<evidence type="ECO:0000313" key="2">
    <source>
        <dbReference type="Proteomes" id="UP001058860"/>
    </source>
</evidence>
<organism evidence="1 2">
    <name type="scientific">Svornostia abyssi</name>
    <dbReference type="NCBI Taxonomy" id="2898438"/>
    <lineage>
        <taxon>Bacteria</taxon>
        <taxon>Bacillati</taxon>
        <taxon>Actinomycetota</taxon>
        <taxon>Thermoleophilia</taxon>
        <taxon>Solirubrobacterales</taxon>
        <taxon>Baekduiaceae</taxon>
        <taxon>Svornostia</taxon>
    </lineage>
</organism>
<protein>
    <submittedName>
        <fullName evidence="1">Uncharacterized protein</fullName>
    </submittedName>
</protein>
<reference evidence="2" key="1">
    <citation type="submission" date="2021-11" db="EMBL/GenBank/DDBJ databases">
        <title>Cultivation dependent microbiological survey of springs from the worlds oldest radium mine currently devoted to the extraction of radon-saturated water.</title>
        <authorList>
            <person name="Kapinusova G."/>
            <person name="Smrhova T."/>
            <person name="Strejcek M."/>
            <person name="Suman J."/>
            <person name="Jani K."/>
            <person name="Pajer P."/>
            <person name="Uhlik O."/>
        </authorList>
    </citation>
    <scope>NUCLEOTIDE SEQUENCE [LARGE SCALE GENOMIC DNA]</scope>
    <source>
        <strain evidence="2">J379</strain>
    </source>
</reference>
<evidence type="ECO:0000313" key="1">
    <source>
        <dbReference type="EMBL" id="UUY04522.1"/>
    </source>
</evidence>
<gene>
    <name evidence="1" type="ORF">LRS13_03010</name>
</gene>
<dbReference type="Proteomes" id="UP001058860">
    <property type="component" value="Chromosome"/>
</dbReference>
<keyword evidence="2" id="KW-1185">Reference proteome</keyword>
<dbReference type="EMBL" id="CP088295">
    <property type="protein sequence ID" value="UUY04522.1"/>
    <property type="molecule type" value="Genomic_DNA"/>
</dbReference>
<name>A0ABY5PJJ2_9ACTN</name>